<keyword evidence="3" id="KW-1185">Reference proteome</keyword>
<organism evidence="2 3">
    <name type="scientific">Puccinia coronata f. sp. avenae</name>
    <dbReference type="NCBI Taxonomy" id="200324"/>
    <lineage>
        <taxon>Eukaryota</taxon>
        <taxon>Fungi</taxon>
        <taxon>Dikarya</taxon>
        <taxon>Basidiomycota</taxon>
        <taxon>Pucciniomycotina</taxon>
        <taxon>Pucciniomycetes</taxon>
        <taxon>Pucciniales</taxon>
        <taxon>Pucciniaceae</taxon>
        <taxon>Puccinia</taxon>
    </lineage>
</organism>
<proteinExistence type="predicted"/>
<sequence length="225" mass="24514">MTCRPAGAPVTPFNVTLLDDAVRATTGDDVWRRTDHTTHTSATAEVRMAAGKTTGHPQSQETLAEPISSVQTSPPKKNPASSSRQKKSQPAKPLLRVSPAQHECPPLPFDNAPGGTQESYLAPSQLYPNNQSCKLFFEESVNHRGNGTGQSHPMQMAPPNSQMIGMDPRQFQLFCDNSGNAAHNFQMATQAQLNQWVARCGTPRREATLSKGEAYVLSRTYGLRV</sequence>
<feature type="compositionally biased region" description="Polar residues" evidence="1">
    <location>
        <begin position="55"/>
        <end position="83"/>
    </location>
</feature>
<evidence type="ECO:0000256" key="1">
    <source>
        <dbReference type="SAM" id="MobiDB-lite"/>
    </source>
</evidence>
<evidence type="ECO:0000313" key="2">
    <source>
        <dbReference type="EMBL" id="PLW09854.1"/>
    </source>
</evidence>
<protein>
    <submittedName>
        <fullName evidence="2">Uncharacterized protein</fullName>
    </submittedName>
</protein>
<name>A0A2N5S9E9_9BASI</name>
<dbReference type="Proteomes" id="UP000235388">
    <property type="component" value="Unassembled WGS sequence"/>
</dbReference>
<dbReference type="AlphaFoldDB" id="A0A2N5S9E9"/>
<comment type="caution">
    <text evidence="2">The sequence shown here is derived from an EMBL/GenBank/DDBJ whole genome shotgun (WGS) entry which is preliminary data.</text>
</comment>
<dbReference type="EMBL" id="PGCJ01001085">
    <property type="protein sequence ID" value="PLW09854.1"/>
    <property type="molecule type" value="Genomic_DNA"/>
</dbReference>
<gene>
    <name evidence="2" type="ORF">PCANC_21376</name>
</gene>
<reference evidence="2 3" key="1">
    <citation type="submission" date="2017-11" db="EMBL/GenBank/DDBJ databases">
        <title>De novo assembly and phasing of dikaryotic genomes from two isolates of Puccinia coronata f. sp. avenae, the causal agent of oat crown rust.</title>
        <authorList>
            <person name="Miller M.E."/>
            <person name="Zhang Y."/>
            <person name="Omidvar V."/>
            <person name="Sperschneider J."/>
            <person name="Schwessinger B."/>
            <person name="Raley C."/>
            <person name="Palmer J.M."/>
            <person name="Garnica D."/>
            <person name="Upadhyaya N."/>
            <person name="Rathjen J."/>
            <person name="Taylor J.M."/>
            <person name="Park R.F."/>
            <person name="Dodds P.N."/>
            <person name="Hirsch C.D."/>
            <person name="Kianian S.F."/>
            <person name="Figueroa M."/>
        </authorList>
    </citation>
    <scope>NUCLEOTIDE SEQUENCE [LARGE SCALE GENOMIC DNA]</scope>
    <source>
        <strain evidence="2">12NC29</strain>
    </source>
</reference>
<feature type="region of interest" description="Disordered" evidence="1">
    <location>
        <begin position="30"/>
        <end position="123"/>
    </location>
</feature>
<evidence type="ECO:0000313" key="3">
    <source>
        <dbReference type="Proteomes" id="UP000235388"/>
    </source>
</evidence>
<accession>A0A2N5S9E9</accession>